<dbReference type="AlphaFoldDB" id="A0AB39SVC3"/>
<dbReference type="EMBL" id="CP163444">
    <property type="protein sequence ID" value="XDQ70268.1"/>
    <property type="molecule type" value="Genomic_DNA"/>
</dbReference>
<reference evidence="1" key="1">
    <citation type="submission" date="2024-07" db="EMBL/GenBank/DDBJ databases">
        <authorList>
            <person name="Yu S.T."/>
        </authorList>
    </citation>
    <scope>NUCLEOTIDE SEQUENCE</scope>
    <source>
        <strain evidence="1">R44</strain>
    </source>
</reference>
<dbReference type="Pfam" id="PF19136">
    <property type="entry name" value="DUF5819"/>
    <property type="match status" value="1"/>
</dbReference>
<evidence type="ECO:0000313" key="1">
    <source>
        <dbReference type="EMBL" id="XDQ70268.1"/>
    </source>
</evidence>
<gene>
    <name evidence="1" type="ORF">AB5J54_06915</name>
</gene>
<accession>A0AB39SVC3</accession>
<dbReference type="InterPro" id="IPR043857">
    <property type="entry name" value="DUF5819"/>
</dbReference>
<organism evidence="1">
    <name type="scientific">Streptomyces sp. R44</name>
    <dbReference type="NCBI Taxonomy" id="3238633"/>
    <lineage>
        <taxon>Bacteria</taxon>
        <taxon>Bacillati</taxon>
        <taxon>Actinomycetota</taxon>
        <taxon>Actinomycetes</taxon>
        <taxon>Kitasatosporales</taxon>
        <taxon>Streptomycetaceae</taxon>
        <taxon>Streptomyces</taxon>
    </lineage>
</organism>
<dbReference type="RefSeq" id="WP_369143009.1">
    <property type="nucleotide sequence ID" value="NZ_CP163444.1"/>
</dbReference>
<protein>
    <submittedName>
        <fullName evidence="1">DUF5819 family protein</fullName>
    </submittedName>
</protein>
<proteinExistence type="predicted"/>
<sequence length="214" mass="23678">MGATPPPVPWSRGARVTLAATALALAGALLVHLAFVFLSIAPANALSVRHRDAIDAYVQPEFGQDWKLFAPNPMQRNDAVGVRVNTLGPDGRYHQSGWINLTAQDIEAIHGNPAPSHVDQNMLRRAWDAYVATHSLKDDRPKGARGALTRDYLERVVLQRIGTTWDGGRIVSVQVAGRFTLVDPPEWSSETPSDTTDYRLLPWWTVTEQDHRSL</sequence>
<name>A0AB39SVC3_9ACTN</name>